<dbReference type="FunFam" id="3.40.1010.10:FF:000001">
    <property type="entry name" value="Siroheme synthase"/>
    <property type="match status" value="1"/>
</dbReference>
<dbReference type="InterPro" id="IPR006366">
    <property type="entry name" value="CobA/CysG_C"/>
</dbReference>
<dbReference type="Pfam" id="PF02602">
    <property type="entry name" value="HEM4"/>
    <property type="match status" value="1"/>
</dbReference>
<dbReference type="InterPro" id="IPR003043">
    <property type="entry name" value="Uropor_MeTrfase_CS"/>
</dbReference>
<dbReference type="InterPro" id="IPR050161">
    <property type="entry name" value="Siro_Cobalamin_biosynth"/>
</dbReference>
<dbReference type="Gene3D" id="3.40.1010.10">
    <property type="entry name" value="Cobalt-precorrin-4 Transmethylase, Domain 1"/>
    <property type="match status" value="1"/>
</dbReference>
<dbReference type="PANTHER" id="PTHR45790:SF3">
    <property type="entry name" value="S-ADENOSYL-L-METHIONINE-DEPENDENT UROPORPHYRINOGEN III METHYLTRANSFERASE, CHLOROPLASTIC"/>
    <property type="match status" value="1"/>
</dbReference>
<dbReference type="InterPro" id="IPR036108">
    <property type="entry name" value="4pyrrol_syn_uPrphyn_synt_sf"/>
</dbReference>
<gene>
    <name evidence="9" type="primary">cobA</name>
    <name evidence="9" type="ORF">E7272_01010</name>
</gene>
<accession>A0A927U7C1</accession>
<keyword evidence="3 6" id="KW-0808">Transferase</keyword>
<feature type="domain" description="Tetrapyrrole methylase" evidence="7">
    <location>
        <begin position="4"/>
        <end position="215"/>
    </location>
</feature>
<dbReference type="InterPro" id="IPR014777">
    <property type="entry name" value="4pyrrole_Mease_sub1"/>
</dbReference>
<dbReference type="AlphaFoldDB" id="A0A927U7C1"/>
<evidence type="ECO:0000259" key="7">
    <source>
        <dbReference type="Pfam" id="PF00590"/>
    </source>
</evidence>
<dbReference type="FunFam" id="3.30.950.10:FF:000001">
    <property type="entry name" value="Siroheme synthase"/>
    <property type="match status" value="1"/>
</dbReference>
<dbReference type="Pfam" id="PF00590">
    <property type="entry name" value="TP_methylase"/>
    <property type="match status" value="1"/>
</dbReference>
<dbReference type="InterPro" id="IPR000878">
    <property type="entry name" value="4pyrrol_Mease"/>
</dbReference>
<keyword evidence="4" id="KW-0949">S-adenosyl-L-methionine</keyword>
<feature type="domain" description="Tetrapyrrole biosynthesis uroporphyrinogen III synthase" evidence="8">
    <location>
        <begin position="278"/>
        <end position="496"/>
    </location>
</feature>
<dbReference type="InterPro" id="IPR035996">
    <property type="entry name" value="4pyrrol_Methylase_sf"/>
</dbReference>
<dbReference type="GO" id="GO:0004852">
    <property type="term" value="F:uroporphyrinogen-III synthase activity"/>
    <property type="evidence" value="ECO:0007669"/>
    <property type="project" value="InterPro"/>
</dbReference>
<evidence type="ECO:0000256" key="4">
    <source>
        <dbReference type="ARBA" id="ARBA00022691"/>
    </source>
</evidence>
<dbReference type="InterPro" id="IPR003754">
    <property type="entry name" value="4pyrrol_synth_uPrphyn_synth"/>
</dbReference>
<evidence type="ECO:0000313" key="9">
    <source>
        <dbReference type="EMBL" id="MBE5918397.1"/>
    </source>
</evidence>
<evidence type="ECO:0000313" key="10">
    <source>
        <dbReference type="Proteomes" id="UP000766246"/>
    </source>
</evidence>
<evidence type="ECO:0000256" key="6">
    <source>
        <dbReference type="RuleBase" id="RU003960"/>
    </source>
</evidence>
<dbReference type="InterPro" id="IPR014776">
    <property type="entry name" value="4pyrrole_Mease_sub2"/>
</dbReference>
<evidence type="ECO:0000256" key="3">
    <source>
        <dbReference type="ARBA" id="ARBA00022679"/>
    </source>
</evidence>
<dbReference type="GO" id="GO:0004851">
    <property type="term" value="F:uroporphyrin-III C-methyltransferase activity"/>
    <property type="evidence" value="ECO:0007669"/>
    <property type="project" value="UniProtKB-EC"/>
</dbReference>
<evidence type="ECO:0000256" key="2">
    <source>
        <dbReference type="ARBA" id="ARBA00022603"/>
    </source>
</evidence>
<reference evidence="9" key="1">
    <citation type="submission" date="2019-04" db="EMBL/GenBank/DDBJ databases">
        <title>Evolution of Biomass-Degrading Anaerobic Consortia Revealed by Metagenomics.</title>
        <authorList>
            <person name="Peng X."/>
        </authorList>
    </citation>
    <scope>NUCLEOTIDE SEQUENCE</scope>
    <source>
        <strain evidence="9">SIG311</strain>
    </source>
</reference>
<keyword evidence="5" id="KW-0627">Porphyrin biosynthesis</keyword>
<dbReference type="Proteomes" id="UP000766246">
    <property type="component" value="Unassembled WGS sequence"/>
</dbReference>
<dbReference type="CDD" id="cd11642">
    <property type="entry name" value="SUMT"/>
    <property type="match status" value="1"/>
</dbReference>
<dbReference type="SUPFAM" id="SSF69618">
    <property type="entry name" value="HemD-like"/>
    <property type="match status" value="1"/>
</dbReference>
<name>A0A927U7C1_9FIRM</name>
<dbReference type="SUPFAM" id="SSF53790">
    <property type="entry name" value="Tetrapyrrole methylase"/>
    <property type="match status" value="1"/>
</dbReference>
<dbReference type="CDD" id="cd06578">
    <property type="entry name" value="HemD"/>
    <property type="match status" value="1"/>
</dbReference>
<dbReference type="NCBIfam" id="TIGR01469">
    <property type="entry name" value="cobA_cysG_Cterm"/>
    <property type="match status" value="1"/>
</dbReference>
<keyword evidence="2 6" id="KW-0489">Methyltransferase</keyword>
<dbReference type="PROSITE" id="PS00839">
    <property type="entry name" value="SUMT_1"/>
    <property type="match status" value="1"/>
</dbReference>
<dbReference type="PANTHER" id="PTHR45790">
    <property type="entry name" value="SIROHEME SYNTHASE-RELATED"/>
    <property type="match status" value="1"/>
</dbReference>
<organism evidence="9 10">
    <name type="scientific">Pseudobutyrivibrio ruminis</name>
    <dbReference type="NCBI Taxonomy" id="46206"/>
    <lineage>
        <taxon>Bacteria</taxon>
        <taxon>Bacillati</taxon>
        <taxon>Bacillota</taxon>
        <taxon>Clostridia</taxon>
        <taxon>Lachnospirales</taxon>
        <taxon>Lachnospiraceae</taxon>
        <taxon>Pseudobutyrivibrio</taxon>
    </lineage>
</organism>
<dbReference type="EC" id="2.1.1.107" evidence="1"/>
<dbReference type="PROSITE" id="PS00840">
    <property type="entry name" value="SUMT_2"/>
    <property type="match status" value="1"/>
</dbReference>
<evidence type="ECO:0000256" key="5">
    <source>
        <dbReference type="ARBA" id="ARBA00023244"/>
    </source>
</evidence>
<sequence length="502" mass="53963">MSGKVVLLGAGPGEWGLLTLKGAEIIKKADCVIYDRLLNAKFLELTKAGCEKIFVGKENHFHVMPQEEINKLLLQKAGEHQLVVRLKGGDPYVFGRGGEEACFLLENGVEVDVIPGISSSVAALTAAGIPITHRGLSKGFQVITAHSRKDKASDIDYSKLTDESVTLVFLMGLSHVGEIADGLIGAGRSKSTKVAVISNATTNHQKKCVGTLDNIAALVTEAGLVSPATIVVGEVVSLNETLGFFESRPLFGKTYFLPKIKGFEYGLKGSKATRSNELEIRLEELGAEVIPYVAGQIVPKKVDVSFLENASESDVIVFTSANGVKAFFYNLFEGARKDLRYIPNCHFAVVGKKTFDTLASFGIIADIISTKQSGANLAEAINKRVKEEANVYWLCAKKVSGGFEESLDSRFRLNKLVSYENISSDAPIEAATKEKILACDGAIFTSGSTATTSIDALEGSLPDCLYSIGESCSNEIRKKGYDNILEAKISSYPGIVELLLAD</sequence>
<dbReference type="NCBIfam" id="NF004790">
    <property type="entry name" value="PRK06136.1"/>
    <property type="match status" value="1"/>
</dbReference>
<evidence type="ECO:0000256" key="1">
    <source>
        <dbReference type="ARBA" id="ARBA00012162"/>
    </source>
</evidence>
<proteinExistence type="inferred from homology"/>
<dbReference type="GO" id="GO:0032259">
    <property type="term" value="P:methylation"/>
    <property type="evidence" value="ECO:0007669"/>
    <property type="project" value="UniProtKB-KW"/>
</dbReference>
<dbReference type="GO" id="GO:0019354">
    <property type="term" value="P:siroheme biosynthetic process"/>
    <property type="evidence" value="ECO:0007669"/>
    <property type="project" value="InterPro"/>
</dbReference>
<dbReference type="EMBL" id="SVER01000002">
    <property type="protein sequence ID" value="MBE5918397.1"/>
    <property type="molecule type" value="Genomic_DNA"/>
</dbReference>
<dbReference type="Gene3D" id="3.40.50.10090">
    <property type="match status" value="1"/>
</dbReference>
<comment type="similarity">
    <text evidence="6">Belongs to the precorrin methyltransferase family.</text>
</comment>
<evidence type="ECO:0000259" key="8">
    <source>
        <dbReference type="Pfam" id="PF02602"/>
    </source>
</evidence>
<protein>
    <recommendedName>
        <fullName evidence="1">uroporphyrinogen-III C-methyltransferase</fullName>
        <ecNumber evidence="1">2.1.1.107</ecNumber>
    </recommendedName>
</protein>
<comment type="caution">
    <text evidence="9">The sequence shown here is derived from an EMBL/GenBank/DDBJ whole genome shotgun (WGS) entry which is preliminary data.</text>
</comment>
<dbReference type="Gene3D" id="3.30.950.10">
    <property type="entry name" value="Methyltransferase, Cobalt-precorrin-4 Transmethylase, Domain 2"/>
    <property type="match status" value="1"/>
</dbReference>